<feature type="region of interest" description="Disordered" evidence="1">
    <location>
        <begin position="830"/>
        <end position="887"/>
    </location>
</feature>
<dbReference type="Pfam" id="PF15499">
    <property type="entry name" value="Peptidase_C98"/>
    <property type="match status" value="1"/>
</dbReference>
<dbReference type="GO" id="GO:0030576">
    <property type="term" value="P:Cajal body organization"/>
    <property type="evidence" value="ECO:0007669"/>
    <property type="project" value="InterPro"/>
</dbReference>
<dbReference type="OrthoDB" id="6160353at2759"/>
<feature type="compositionally biased region" description="Polar residues" evidence="1">
    <location>
        <begin position="611"/>
        <end position="626"/>
    </location>
</feature>
<feature type="domain" description="USP" evidence="2">
    <location>
        <begin position="331"/>
        <end position="602"/>
    </location>
</feature>
<feature type="compositionally biased region" description="Polar residues" evidence="1">
    <location>
        <begin position="953"/>
        <end position="964"/>
    </location>
</feature>
<feature type="compositionally biased region" description="Basic and acidic residues" evidence="1">
    <location>
        <begin position="127"/>
        <end position="136"/>
    </location>
</feature>
<evidence type="ECO:0000313" key="4">
    <source>
        <dbReference type="Proteomes" id="UP000314294"/>
    </source>
</evidence>
<feature type="region of interest" description="Disordered" evidence="1">
    <location>
        <begin position="953"/>
        <end position="999"/>
    </location>
</feature>
<accession>A0A4Z2GPP3</accession>
<dbReference type="InterPro" id="IPR038765">
    <property type="entry name" value="Papain-like_cys_pep_sf"/>
</dbReference>
<feature type="compositionally biased region" description="Polar residues" evidence="1">
    <location>
        <begin position="639"/>
        <end position="650"/>
    </location>
</feature>
<dbReference type="SUPFAM" id="SSF54001">
    <property type="entry name" value="Cysteine proteinases"/>
    <property type="match status" value="1"/>
</dbReference>
<comment type="caution">
    <text evidence="3">The sequence shown here is derived from an EMBL/GenBank/DDBJ whole genome shotgun (WGS) entry which is preliminary data.</text>
</comment>
<name>A0A4Z2GPP3_9TELE</name>
<feature type="compositionally biased region" description="Basic and acidic residues" evidence="1">
    <location>
        <begin position="976"/>
        <end position="985"/>
    </location>
</feature>
<evidence type="ECO:0000313" key="3">
    <source>
        <dbReference type="EMBL" id="TNN54733.1"/>
    </source>
</evidence>
<dbReference type="GO" id="GO:0032183">
    <property type="term" value="F:SUMO binding"/>
    <property type="evidence" value="ECO:0007669"/>
    <property type="project" value="InterPro"/>
</dbReference>
<feature type="region of interest" description="Disordered" evidence="1">
    <location>
        <begin position="714"/>
        <end position="815"/>
    </location>
</feature>
<sequence length="1031" mass="110712">MLELVVVYSSGGEPGCSDMVIFVEWYWNPVDQRSDGGLPMTDEDTGLGALASPLVQERAASLECCPWCTAKGLTSALRCYRINLQESVTLCTNPQCLFPLVSRSLEDVLASLDPVEPAVGNKRKKPSALEKDESVRPRHKRLRASDSLGPQSIPDAPVSPAEDGAANIVNNGHHAAPKTEEGKLNGYRDSPPAETAGWESLQYQDDALVQEPEIAACADGLTAAGHLQGSSEAVLTADEEALARPHLGAPGASEDDFRQVMSSCCGLDSNRSFPATEGVYPIEINPPSPQTARTEPKSPTADVGSAESETDGLSSAALTKSEELVSVHGPPFWRNSDNLCWLDSLLVALVNCRSLRKCRAKDEPQQSSVWQLMRGYEDVCASIQVHQRTGRDGAVGVPTHVLQTADADLLRLRMSVFKLLAPKLHCKLGQRETPVFAMPLLLESDSWAEPLFQSSFRWEFKCSGCKTTTRERVMKTLPTFTKVLLDWSPLHAVHLAPCNVCGRKKQRRTMMLESVPPVFALHFVEGLPDNDVAAYAFAFQEKRYSVTTVLQYDLHLKHFVTWTRNADGSWLEYDDLQHPECRTHPTLPVPPREMHVLFWEQEEDKEPRLCSPSSTFAESPPSQSATIPGRGLSDLTADAPSSCSPDQSFLGSRDVADIVRSLSAPEDDDGGDDDATDAAVDTSIGSTTLLDTFEGLSQDDIITLTLVELKLDAETQPSNDEGEAAREAGVPSAVEALDSSPDSSSAAVIGSEGKNPLNPLPKTTPKSDPAPKRAAVAPPKPPAPLPQSTPNPARRPQNPGGFFPKPPLKMDDGAGLPLKAAEMYGGFGAAASIPRSAPPCPPAVLNGKSAPLQPPPSKQQTTTPEVSRPKKQSSPTTKLPPGLSDTDALRYKLIKKLKAKKKKLAKLNEMLGHEGAAGRRRPDSTARGSPHTVTSSTYDGAACDDFLSDLLSPATTASNLSPDSTGFLEMITSGQERAEPADRGGDAAAGRTHAADAPDAENFLEEFLSQAVAQGPSDMETEALSALELFV</sequence>
<evidence type="ECO:0000259" key="2">
    <source>
        <dbReference type="PROSITE" id="PS50235"/>
    </source>
</evidence>
<dbReference type="Proteomes" id="UP000314294">
    <property type="component" value="Unassembled WGS sequence"/>
</dbReference>
<evidence type="ECO:0000256" key="1">
    <source>
        <dbReference type="SAM" id="MobiDB-lite"/>
    </source>
</evidence>
<dbReference type="PANTHER" id="PTHR15294:SF3">
    <property type="entry name" value="SUMO-SPECIFIC ISOPEPTIDASE USPL1"/>
    <property type="match status" value="1"/>
</dbReference>
<feature type="region of interest" description="Disordered" evidence="1">
    <location>
        <begin position="117"/>
        <end position="188"/>
    </location>
</feature>
<feature type="compositionally biased region" description="Pro residues" evidence="1">
    <location>
        <begin position="778"/>
        <end position="789"/>
    </location>
</feature>
<feature type="region of interest" description="Disordered" evidence="1">
    <location>
        <begin position="283"/>
        <end position="315"/>
    </location>
</feature>
<reference evidence="3 4" key="1">
    <citation type="submission" date="2019-03" db="EMBL/GenBank/DDBJ databases">
        <title>First draft genome of Liparis tanakae, snailfish: a comprehensive survey of snailfish specific genes.</title>
        <authorList>
            <person name="Kim W."/>
            <person name="Song I."/>
            <person name="Jeong J.-H."/>
            <person name="Kim D."/>
            <person name="Kim S."/>
            <person name="Ryu S."/>
            <person name="Song J.Y."/>
            <person name="Lee S.K."/>
        </authorList>
    </citation>
    <scope>NUCLEOTIDE SEQUENCE [LARGE SCALE GENOMIC DNA]</scope>
    <source>
        <tissue evidence="3">Muscle</tissue>
    </source>
</reference>
<dbReference type="InterPro" id="IPR028889">
    <property type="entry name" value="USP"/>
</dbReference>
<feature type="compositionally biased region" description="Low complexity" evidence="1">
    <location>
        <begin position="738"/>
        <end position="747"/>
    </location>
</feature>
<dbReference type="InterPro" id="IPR028890">
    <property type="entry name" value="Peptidase_C98"/>
</dbReference>
<feature type="region of interest" description="Disordered" evidence="1">
    <location>
        <begin position="908"/>
        <end position="940"/>
    </location>
</feature>
<keyword evidence="4" id="KW-1185">Reference proteome</keyword>
<dbReference type="PROSITE" id="PS50235">
    <property type="entry name" value="USP_3"/>
    <property type="match status" value="1"/>
</dbReference>
<feature type="compositionally biased region" description="Low complexity" evidence="1">
    <location>
        <begin position="986"/>
        <end position="997"/>
    </location>
</feature>
<dbReference type="Gene3D" id="3.90.70.10">
    <property type="entry name" value="Cysteine proteinases"/>
    <property type="match status" value="1"/>
</dbReference>
<gene>
    <name evidence="3" type="primary">uspl1</name>
    <name evidence="3" type="ORF">EYF80_035076</name>
</gene>
<dbReference type="AlphaFoldDB" id="A0A4Z2GPP3"/>
<dbReference type="PANTHER" id="PTHR15294">
    <property type="entry name" value="RETINOVIN-RELATED"/>
    <property type="match status" value="1"/>
</dbReference>
<dbReference type="GO" id="GO:0016926">
    <property type="term" value="P:protein desumoylation"/>
    <property type="evidence" value="ECO:0007669"/>
    <property type="project" value="TreeGrafter"/>
</dbReference>
<dbReference type="InterPro" id="IPR033505">
    <property type="entry name" value="USPL1"/>
</dbReference>
<dbReference type="EMBL" id="SRLO01000476">
    <property type="protein sequence ID" value="TNN54733.1"/>
    <property type="molecule type" value="Genomic_DNA"/>
</dbReference>
<protein>
    <submittedName>
        <fullName evidence="3">SUMO-specific isopeptidase USPL1</fullName>
    </submittedName>
</protein>
<feature type="region of interest" description="Disordered" evidence="1">
    <location>
        <begin position="608"/>
        <end position="650"/>
    </location>
</feature>
<proteinExistence type="predicted"/>
<dbReference type="GO" id="GO:0015030">
    <property type="term" value="C:Cajal body"/>
    <property type="evidence" value="ECO:0007669"/>
    <property type="project" value="TreeGrafter"/>
</dbReference>
<organism evidence="3 4">
    <name type="scientific">Liparis tanakae</name>
    <name type="common">Tanaka's snailfish</name>
    <dbReference type="NCBI Taxonomy" id="230148"/>
    <lineage>
        <taxon>Eukaryota</taxon>
        <taxon>Metazoa</taxon>
        <taxon>Chordata</taxon>
        <taxon>Craniata</taxon>
        <taxon>Vertebrata</taxon>
        <taxon>Euteleostomi</taxon>
        <taxon>Actinopterygii</taxon>
        <taxon>Neopterygii</taxon>
        <taxon>Teleostei</taxon>
        <taxon>Neoteleostei</taxon>
        <taxon>Acanthomorphata</taxon>
        <taxon>Eupercaria</taxon>
        <taxon>Perciformes</taxon>
        <taxon>Cottioidei</taxon>
        <taxon>Cottales</taxon>
        <taxon>Liparidae</taxon>
        <taxon>Liparis</taxon>
    </lineage>
</organism>